<evidence type="ECO:0000256" key="4">
    <source>
        <dbReference type="ARBA" id="ARBA00023136"/>
    </source>
</evidence>
<keyword evidence="2" id="KW-0812">Transmembrane</keyword>
<accession>A0A8B2NWD0</accession>
<feature type="domain" description="Translocation and assembly module TamB C-terminal" evidence="5">
    <location>
        <begin position="1285"/>
        <end position="1356"/>
    </location>
</feature>
<comment type="subcellular location">
    <subcellularLocation>
        <location evidence="1">Membrane</location>
        <topology evidence="1">Single-pass membrane protein</topology>
    </subcellularLocation>
</comment>
<feature type="domain" description="Translocation and assembly module TamB C-terminal" evidence="5">
    <location>
        <begin position="1590"/>
        <end position="1939"/>
    </location>
</feature>
<dbReference type="PANTHER" id="PTHR36985">
    <property type="entry name" value="TRANSLOCATION AND ASSEMBLY MODULE SUBUNIT TAMB"/>
    <property type="match status" value="1"/>
</dbReference>
<evidence type="ECO:0000313" key="6">
    <source>
        <dbReference type="EMBL" id="RAI02980.1"/>
    </source>
</evidence>
<reference evidence="6 7" key="1">
    <citation type="submission" date="2018-05" db="EMBL/GenBank/DDBJ databases">
        <title>Acuticoccus sediminis sp. nov., isolated from deep-sea sediment of Indian Ocean.</title>
        <authorList>
            <person name="Liu X."/>
            <person name="Lai Q."/>
            <person name="Du Y."/>
            <person name="Sun F."/>
            <person name="Zhang X."/>
            <person name="Wang S."/>
            <person name="Shao Z."/>
        </authorList>
    </citation>
    <scope>NUCLEOTIDE SEQUENCE [LARGE SCALE GENOMIC DNA]</scope>
    <source>
        <strain evidence="6 7">PTG4-2</strain>
    </source>
</reference>
<evidence type="ECO:0000256" key="1">
    <source>
        <dbReference type="ARBA" id="ARBA00004167"/>
    </source>
</evidence>
<dbReference type="PANTHER" id="PTHR36985:SF1">
    <property type="entry name" value="TRANSLOCATION AND ASSEMBLY MODULE SUBUNIT TAMB"/>
    <property type="match status" value="1"/>
</dbReference>
<dbReference type="Pfam" id="PF04357">
    <property type="entry name" value="TamB"/>
    <property type="match status" value="2"/>
</dbReference>
<name>A0A8B2NWD0_9HYPH</name>
<dbReference type="OrthoDB" id="7784409at2"/>
<evidence type="ECO:0000313" key="7">
    <source>
        <dbReference type="Proteomes" id="UP000249590"/>
    </source>
</evidence>
<dbReference type="GO" id="GO:0009306">
    <property type="term" value="P:protein secretion"/>
    <property type="evidence" value="ECO:0007669"/>
    <property type="project" value="InterPro"/>
</dbReference>
<evidence type="ECO:0000259" key="5">
    <source>
        <dbReference type="Pfam" id="PF04357"/>
    </source>
</evidence>
<gene>
    <name evidence="6" type="ORF">DLJ53_00110</name>
</gene>
<dbReference type="EMBL" id="QHHQ01000001">
    <property type="protein sequence ID" value="RAI02980.1"/>
    <property type="molecule type" value="Genomic_DNA"/>
</dbReference>
<sequence length="1939" mass="198162">MKRILIALAVLGLASIGVVATKYALAQDEESGRFVRFIERQISTPDRRINLGPIQGALSSDVRIGYITIADRQGVWLRIDGAHLIWSRLALLRGRLSIDLLEAESITISRTPLPVENDTPLESGAEQFEVPSLPVSVILRKLSVPKVDIAEGIIGPPASLSVDGNITLADGALDTDLAIKRLDRPGDLNLAASFDNSSRNLAIDFKISEPEDGVIANALDIEGRPPLSFTIKGEGPLAEFKADILLAANSETLLSGTTTIDNTDAGFRFIADIKGNVGVLVPDVYGSFVEGGSELKIDATRAPDGAITVSEGRLVSGVARIDFTADVGADGVPTALSLNGDLRRADGDEIALPGGGGASTIRSAVIRASLGGGSDDFSAEITLNELDTSVLSAPEATIQATGTATNLGDAARRAVTFKLTGNATGMDSGKEGVSDALGSALDLEAAGSWSSGEPLTVETLSLQTDTVEASFAGTILNSVNGRMRLATGDISAFAAVAGRDLAGAIDIAADGNVGFDGTFDLILDGTATNVKAGSEALDGLLDGRTRLSGRAARTDTGLVFDTFRLENPQLNVSADGRATAAEADLKVDASLQDLSLVNSEMAGGIQAQLAVTGNPARPAVNAGVTGTEITLSGQKLSDLALNFDGVYTRSETVAFDLDGTLAVTGSLDGRPVSVNATLETGPDARALQDLSAAIAGATLAGDIAFQNVGTLAGHLEVDIPDLSRLASLALQDATGSLKADVTLSVADGHQVVAFDGAARNVTASGISLTEADIDMVVDDVFGIPALDGRANLRKLDVAGYEVVSADLTAQRQGETSNLALDADLGSGELSGTGALSRTDDGFSARVATLRLAQGDFEAELRGPTEIGVNRIQRSISIGNTVLNIGDGTVQVEGELGNELDLNATIEDLPLRIANLIQPELKVGGVVSGTVALTGTRALPNATVDIEANGVTAAILAERGIDPLTVTARGSYIDKVATLETFHTNVGGGEINASGTVGKTLDIKADVSDLPLALANAVRPELEVSGSLSGNVTATGTLEEPNAQFDVRVVDANAKPLRDARLDPLNATAVGTFANGTAVLQTFETTIGGGRITASGSVGQQLDVTAEIINLPLALAEAVDPSLDASGTLSGRVSASGTLDNPSAEFAVDVNGATVAQLRSSGIQPLNATARGSYANKVATLQTFETTVGGGAIRAAGTIGDALDITVNVDRLPLALANAADPSLGLSGTVTGRADVSGSMKDPAADFSINVDRASARLLEGANVGAVNATVAGRYADETATLTTAEARLGQGTLSATGSVSARAMDLTVKLSQIPLAIANGFAPELGVAGALSGEVTAQGSPSNPQVRFTINAPSVSAAPLRDAGMGPGSIDAAGSMRNQTVTIDRAAVNLGGGSLNARGTVGRRLNLSVDLSNLPVAIANGFVPNLGLTGRLSGSATATGSLSNPSANFNLSGTGISALPLQDAGVGVLTVNAAGSYGGRGITISSARAEGSGLNVTASGFVPLSGGGLDVAVRANAPLSLANHFLASRGSSLSGDVVADVRARGSLSNPTVSGSVRSSGFTVRDPLSNLVLNNGQLVASMDGNRIVVDRLTASLGDGTVSVTGSIGLGAGFPADLTFVANNARYSDGQLVAVTLSANLGIKGPLTGPRVEGRVDIDRAEITVPTRLSGTAALLEVSNFNTPSPVLETLRRAHAGPFTDSDDDGGSNASGFTLDVTISAPRRIFVRGRGIDAELGGELRVTGPVSDIQPVGEFHLIRGQMNILTQRIVLDEGRVTLFGDLNPQIYLVAETSRNQVTVRVIVDGPANDPQVRFESVPDLPQDEVLSQLIFGQSIDDLSPFQLAQLAAAVAELAGVGNGPSIIDQVRAFSGLDNLEIITTETGSTAVQAGRYIADNVYVGVRAGEKSSGVTVSIDITRGLKARGEAMTDESTIGLYYEREY</sequence>
<dbReference type="GO" id="GO:0005886">
    <property type="term" value="C:plasma membrane"/>
    <property type="evidence" value="ECO:0007669"/>
    <property type="project" value="InterPro"/>
</dbReference>
<keyword evidence="4" id="KW-0472">Membrane</keyword>
<comment type="caution">
    <text evidence="6">The sequence shown here is derived from an EMBL/GenBank/DDBJ whole genome shotgun (WGS) entry which is preliminary data.</text>
</comment>
<proteinExistence type="predicted"/>
<evidence type="ECO:0000256" key="2">
    <source>
        <dbReference type="ARBA" id="ARBA00022692"/>
    </source>
</evidence>
<dbReference type="RefSeq" id="WP_111341146.1">
    <property type="nucleotide sequence ID" value="NZ_QHHQ01000001.1"/>
</dbReference>
<organism evidence="6 7">
    <name type="scientific">Acuticoccus sediminis</name>
    <dbReference type="NCBI Taxonomy" id="2184697"/>
    <lineage>
        <taxon>Bacteria</taxon>
        <taxon>Pseudomonadati</taxon>
        <taxon>Pseudomonadota</taxon>
        <taxon>Alphaproteobacteria</taxon>
        <taxon>Hyphomicrobiales</taxon>
        <taxon>Amorphaceae</taxon>
        <taxon>Acuticoccus</taxon>
    </lineage>
</organism>
<keyword evidence="3" id="KW-1133">Transmembrane helix</keyword>
<keyword evidence="7" id="KW-1185">Reference proteome</keyword>
<dbReference type="InterPro" id="IPR007452">
    <property type="entry name" value="TamB_C"/>
</dbReference>
<dbReference type="Proteomes" id="UP000249590">
    <property type="component" value="Unassembled WGS sequence"/>
</dbReference>
<evidence type="ECO:0000256" key="3">
    <source>
        <dbReference type="ARBA" id="ARBA00022989"/>
    </source>
</evidence>
<protein>
    <recommendedName>
        <fullName evidence="5">Translocation and assembly module TamB C-terminal domain-containing protein</fullName>
    </recommendedName>
</protein>